<evidence type="ECO:0000256" key="1">
    <source>
        <dbReference type="ARBA" id="ARBA00004141"/>
    </source>
</evidence>
<dbReference type="PANTHER" id="PTHR43027">
    <property type="entry name" value="DOXORUBICIN RESISTANCE ABC TRANSPORTER PERMEASE PROTEIN DRRC-RELATED"/>
    <property type="match status" value="1"/>
</dbReference>
<keyword evidence="4 6" id="KW-0472">Membrane</keyword>
<evidence type="ECO:0000313" key="8">
    <source>
        <dbReference type="EMBL" id="MCF4005903.1"/>
    </source>
</evidence>
<comment type="caution">
    <text evidence="8">The sequence shown here is derived from an EMBL/GenBank/DDBJ whole genome shotgun (WGS) entry which is preliminary data.</text>
</comment>
<sequence>MKALAPLSAVAFRRSFRDGDVVASIGAPILIFLGFYLPLHTTLPDYAGYLLPMAVLQGIFFDAIVSANNAGREVGLAVQDRVLSLPIPRSLPALARLAPVIPRSLIAVASGFLAAYVAGFRWHGTFLSFLAFILLPVLLGLGLAMLTDAFGQLLGHAEAGQVLVVPQMLLIMVSTGLVPASDFPTWLRPFAEHQPVSQWIDTMRGWATTSHTDSTFPAVAWLVAVLVCGVIALLAAGVREARR</sequence>
<dbReference type="InterPro" id="IPR052902">
    <property type="entry name" value="ABC-2_transporter"/>
</dbReference>
<dbReference type="PIRSF" id="PIRSF006648">
    <property type="entry name" value="DrrB"/>
    <property type="match status" value="1"/>
</dbReference>
<comment type="subcellular location">
    <subcellularLocation>
        <location evidence="1">Membrane</location>
        <topology evidence="1">Multi-pass membrane protein</topology>
    </subcellularLocation>
</comment>
<dbReference type="GO" id="GO:0046677">
    <property type="term" value="P:response to antibiotic"/>
    <property type="evidence" value="ECO:0007669"/>
    <property type="project" value="UniProtKB-KW"/>
</dbReference>
<evidence type="ECO:0000313" key="9">
    <source>
        <dbReference type="Proteomes" id="UP001139336"/>
    </source>
</evidence>
<dbReference type="GO" id="GO:0043190">
    <property type="term" value="C:ATP-binding cassette (ABC) transporter complex"/>
    <property type="evidence" value="ECO:0007669"/>
    <property type="project" value="InterPro"/>
</dbReference>
<dbReference type="InterPro" id="IPR013525">
    <property type="entry name" value="ABC2_TM"/>
</dbReference>
<dbReference type="Pfam" id="PF12698">
    <property type="entry name" value="ABC2_membrane_3"/>
    <property type="match status" value="1"/>
</dbReference>
<evidence type="ECO:0000256" key="6">
    <source>
        <dbReference type="SAM" id="Phobius"/>
    </source>
</evidence>
<keyword evidence="2 6" id="KW-0812">Transmembrane</keyword>
<evidence type="ECO:0000256" key="2">
    <source>
        <dbReference type="ARBA" id="ARBA00022692"/>
    </source>
</evidence>
<evidence type="ECO:0000256" key="4">
    <source>
        <dbReference type="ARBA" id="ARBA00023136"/>
    </source>
</evidence>
<evidence type="ECO:0000256" key="3">
    <source>
        <dbReference type="ARBA" id="ARBA00022989"/>
    </source>
</evidence>
<keyword evidence="5" id="KW-0046">Antibiotic resistance</keyword>
<gene>
    <name evidence="8" type="ORF">L1O03_01770</name>
</gene>
<feature type="domain" description="ABC-2 type transporter transmembrane" evidence="7">
    <location>
        <begin position="39"/>
        <end position="233"/>
    </location>
</feature>
<organism evidence="8 9">
    <name type="scientific">Corynebacterium uropygiale</name>
    <dbReference type="NCBI Taxonomy" id="1775911"/>
    <lineage>
        <taxon>Bacteria</taxon>
        <taxon>Bacillati</taxon>
        <taxon>Actinomycetota</taxon>
        <taxon>Actinomycetes</taxon>
        <taxon>Mycobacteriales</taxon>
        <taxon>Corynebacteriaceae</taxon>
        <taxon>Corynebacterium</taxon>
    </lineage>
</organism>
<protein>
    <submittedName>
        <fullName evidence="8">ABC transporter permease</fullName>
    </submittedName>
</protein>
<accession>A0A9X1QQD5</accession>
<dbReference type="GO" id="GO:0140359">
    <property type="term" value="F:ABC-type transporter activity"/>
    <property type="evidence" value="ECO:0007669"/>
    <property type="project" value="InterPro"/>
</dbReference>
<feature type="transmembrane region" description="Helical" evidence="6">
    <location>
        <begin position="218"/>
        <end position="238"/>
    </location>
</feature>
<dbReference type="EMBL" id="JAKGSI010000001">
    <property type="protein sequence ID" value="MCF4005903.1"/>
    <property type="molecule type" value="Genomic_DNA"/>
</dbReference>
<dbReference type="AlphaFoldDB" id="A0A9X1QQD5"/>
<dbReference type="RefSeq" id="WP_236117691.1">
    <property type="nucleotide sequence ID" value="NZ_JAKGSI010000001.1"/>
</dbReference>
<keyword evidence="3 6" id="KW-1133">Transmembrane helix</keyword>
<evidence type="ECO:0000256" key="5">
    <source>
        <dbReference type="ARBA" id="ARBA00023251"/>
    </source>
</evidence>
<dbReference type="PANTHER" id="PTHR43027:SF1">
    <property type="entry name" value="DOXORUBICIN RESISTANCE ABC TRANSPORTER PERMEASE PROTEIN DRRC-RELATED"/>
    <property type="match status" value="1"/>
</dbReference>
<reference evidence="8" key="1">
    <citation type="submission" date="2022-01" db="EMBL/GenBank/DDBJ databases">
        <title>Corynebacterium sp. nov isolated from isolated from the feces of the greater white-fronted geese (Anser albifrons) at Poyang Lake, PR China.</title>
        <authorList>
            <person name="Liu Q."/>
        </authorList>
    </citation>
    <scope>NUCLEOTIDE SEQUENCE</scope>
    <source>
        <strain evidence="8">JCM 32435</strain>
    </source>
</reference>
<feature type="transmembrane region" description="Helical" evidence="6">
    <location>
        <begin position="21"/>
        <end position="40"/>
    </location>
</feature>
<keyword evidence="9" id="KW-1185">Reference proteome</keyword>
<feature type="transmembrane region" description="Helical" evidence="6">
    <location>
        <begin position="126"/>
        <end position="147"/>
    </location>
</feature>
<evidence type="ECO:0000259" key="7">
    <source>
        <dbReference type="Pfam" id="PF12698"/>
    </source>
</evidence>
<name>A0A9X1QQD5_9CORY</name>
<dbReference type="InterPro" id="IPR000412">
    <property type="entry name" value="ABC_2_transport"/>
</dbReference>
<proteinExistence type="predicted"/>
<feature type="transmembrane region" description="Helical" evidence="6">
    <location>
        <begin position="100"/>
        <end position="120"/>
    </location>
</feature>
<dbReference type="Proteomes" id="UP001139336">
    <property type="component" value="Unassembled WGS sequence"/>
</dbReference>